<dbReference type="Proteomes" id="UP000245383">
    <property type="component" value="Unassembled WGS sequence"/>
</dbReference>
<dbReference type="Pfam" id="PF00069">
    <property type="entry name" value="Pkinase"/>
    <property type="match status" value="1"/>
</dbReference>
<dbReference type="SMART" id="SM00220">
    <property type="entry name" value="S_TKc"/>
    <property type="match status" value="1"/>
</dbReference>
<dbReference type="InterPro" id="IPR045269">
    <property type="entry name" value="Atg1-like"/>
</dbReference>
<evidence type="ECO:0000259" key="1">
    <source>
        <dbReference type="PROSITE" id="PS50011"/>
    </source>
</evidence>
<dbReference type="InterPro" id="IPR011009">
    <property type="entry name" value="Kinase-like_dom_sf"/>
</dbReference>
<dbReference type="PROSITE" id="PS50011">
    <property type="entry name" value="PROTEIN_KINASE_DOM"/>
    <property type="match status" value="1"/>
</dbReference>
<accession>A0A2T9YTH2</accession>
<dbReference type="EMBL" id="MBFR01000052">
    <property type="protein sequence ID" value="PVU95574.1"/>
    <property type="molecule type" value="Genomic_DNA"/>
</dbReference>
<organism evidence="2 3">
    <name type="scientific">Smittium simulii</name>
    <dbReference type="NCBI Taxonomy" id="133385"/>
    <lineage>
        <taxon>Eukaryota</taxon>
        <taxon>Fungi</taxon>
        <taxon>Fungi incertae sedis</taxon>
        <taxon>Zoopagomycota</taxon>
        <taxon>Kickxellomycotina</taxon>
        <taxon>Harpellomycetes</taxon>
        <taxon>Harpellales</taxon>
        <taxon>Legeriomycetaceae</taxon>
        <taxon>Smittium</taxon>
    </lineage>
</organism>
<name>A0A2T9YTH2_9FUNG</name>
<evidence type="ECO:0000313" key="2">
    <source>
        <dbReference type="EMBL" id="PVU95574.1"/>
    </source>
</evidence>
<feature type="domain" description="Protein kinase" evidence="1">
    <location>
        <begin position="28"/>
        <end position="303"/>
    </location>
</feature>
<proteinExistence type="predicted"/>
<comment type="caution">
    <text evidence="2">The sequence shown here is derived from an EMBL/GenBank/DDBJ whole genome shotgun (WGS) entry which is preliminary data.</text>
</comment>
<dbReference type="SUPFAM" id="SSF56112">
    <property type="entry name" value="Protein kinase-like (PK-like)"/>
    <property type="match status" value="1"/>
</dbReference>
<dbReference type="PANTHER" id="PTHR24348">
    <property type="entry name" value="SERINE/THREONINE-PROTEIN KINASE UNC-51-RELATED"/>
    <property type="match status" value="1"/>
</dbReference>
<dbReference type="GO" id="GO:0004674">
    <property type="term" value="F:protein serine/threonine kinase activity"/>
    <property type="evidence" value="ECO:0007669"/>
    <property type="project" value="InterPro"/>
</dbReference>
<sequence>MLEDTQTCVDIIEKKQSMAGYCIGGGEFQLGELVGAGTFGQVYKAIDNNGRPHAIKAILSRNNRYSGKRVDARVLSSEINVLSHIPPHHNVVHLEKVFHSDRLVFMVFEYCNNSDLYRNIMENPAFNSPTVIKSVYLQLLCAVNHLHAHDVYHRDLKPENIMIAKTPKKNSDGCEYTVKLVDFGLSTTDLQSSELGCGSLYYTSPECNGVLFGNSTYNCEKNDIWALGVILVNLTTKCSPWNKAVPADPRFAKFLASRSFFFSMANISIYFNSVLRKVLNINPNNRCSIKKLAILVSKCNRFTINKKSSDSQPLFDHIDSINDSSRNINYMVRRSSSYEYSQTYSYMNLYKHPHKNAAKTQKNLPKCLSKFVYTPRYCSDTINTLTSSLD</sequence>
<dbReference type="STRING" id="133385.A0A2T9YTH2"/>
<dbReference type="GO" id="GO:0005524">
    <property type="term" value="F:ATP binding"/>
    <property type="evidence" value="ECO:0007669"/>
    <property type="project" value="InterPro"/>
</dbReference>
<dbReference type="GO" id="GO:0010506">
    <property type="term" value="P:regulation of autophagy"/>
    <property type="evidence" value="ECO:0007669"/>
    <property type="project" value="InterPro"/>
</dbReference>
<dbReference type="Gene3D" id="1.10.510.10">
    <property type="entry name" value="Transferase(Phosphotransferase) domain 1"/>
    <property type="match status" value="1"/>
</dbReference>
<dbReference type="OrthoDB" id="541276at2759"/>
<evidence type="ECO:0000313" key="3">
    <source>
        <dbReference type="Proteomes" id="UP000245383"/>
    </source>
</evidence>
<dbReference type="GO" id="GO:0005737">
    <property type="term" value="C:cytoplasm"/>
    <property type="evidence" value="ECO:0007669"/>
    <property type="project" value="TreeGrafter"/>
</dbReference>
<reference evidence="2 3" key="1">
    <citation type="journal article" date="2018" name="MBio">
        <title>Comparative Genomics Reveals the Core Gene Toolbox for the Fungus-Insect Symbiosis.</title>
        <authorList>
            <person name="Wang Y."/>
            <person name="Stata M."/>
            <person name="Wang W."/>
            <person name="Stajich J.E."/>
            <person name="White M.M."/>
            <person name="Moncalvo J.M."/>
        </authorList>
    </citation>
    <scope>NUCLEOTIDE SEQUENCE [LARGE SCALE GENOMIC DNA]</scope>
    <source>
        <strain evidence="2 3">SWE-8-4</strain>
    </source>
</reference>
<keyword evidence="3" id="KW-1185">Reference proteome</keyword>
<gene>
    <name evidence="2" type="ORF">BB561_001719</name>
</gene>
<dbReference type="InterPro" id="IPR008271">
    <property type="entry name" value="Ser/Thr_kinase_AS"/>
</dbReference>
<dbReference type="AlphaFoldDB" id="A0A2T9YTH2"/>
<dbReference type="PROSITE" id="PS00108">
    <property type="entry name" value="PROTEIN_KINASE_ST"/>
    <property type="match status" value="1"/>
</dbReference>
<dbReference type="InterPro" id="IPR000719">
    <property type="entry name" value="Prot_kinase_dom"/>
</dbReference>
<protein>
    <recommendedName>
        <fullName evidence="1">Protein kinase domain-containing protein</fullName>
    </recommendedName>
</protein>